<evidence type="ECO:0000313" key="2">
    <source>
        <dbReference type="Proteomes" id="UP001108027"/>
    </source>
</evidence>
<comment type="caution">
    <text evidence="1">The sequence shown here is derived from an EMBL/GenBank/DDBJ whole genome shotgun (WGS) entry which is preliminary data.</text>
</comment>
<organism evidence="1 2">
    <name type="scientific">Alloalcanivorax marinus</name>
    <dbReference type="NCBI Taxonomy" id="1177169"/>
    <lineage>
        <taxon>Bacteria</taxon>
        <taxon>Pseudomonadati</taxon>
        <taxon>Pseudomonadota</taxon>
        <taxon>Gammaproteobacteria</taxon>
        <taxon>Oceanospirillales</taxon>
        <taxon>Alcanivoracaceae</taxon>
        <taxon>Alloalcanivorax</taxon>
    </lineage>
</organism>
<dbReference type="Pfam" id="PF09837">
    <property type="entry name" value="DUF2064"/>
    <property type="match status" value="1"/>
</dbReference>
<evidence type="ECO:0000313" key="1">
    <source>
        <dbReference type="EMBL" id="MCC4309381.1"/>
    </source>
</evidence>
<dbReference type="PANTHER" id="PTHR36529:SF1">
    <property type="entry name" value="GLYCOSYLTRANSFERASE"/>
    <property type="match status" value="1"/>
</dbReference>
<name>A0A9Q3ULE7_9GAMM</name>
<dbReference type="RefSeq" id="WP_228234229.1">
    <property type="nucleotide sequence ID" value="NZ_JAJGNA010000015.1"/>
</dbReference>
<dbReference type="PANTHER" id="PTHR36529">
    <property type="entry name" value="SLL1095 PROTEIN"/>
    <property type="match status" value="1"/>
</dbReference>
<dbReference type="EMBL" id="JAJGNA010000015">
    <property type="protein sequence ID" value="MCC4309381.1"/>
    <property type="molecule type" value="Genomic_DNA"/>
</dbReference>
<dbReference type="NCBIfam" id="TIGR04282">
    <property type="entry name" value="glyco_like_cofC"/>
    <property type="match status" value="1"/>
</dbReference>
<dbReference type="SUPFAM" id="SSF53448">
    <property type="entry name" value="Nucleotide-diphospho-sugar transferases"/>
    <property type="match status" value="1"/>
</dbReference>
<keyword evidence="2" id="KW-1185">Reference proteome</keyword>
<sequence length="214" mass="22923">MGAPDPRSDTLLMVFARAPRLGEVKTRLAPALGDQGALAVYQRLLDRTLTVAAGHPGPARLMLDRDDPTLARRAKALGLTVGRQRGADLGERMALALAEGLSQAPRVLLVGCDCPVLDQTYLALADDHLRRRRVVLGASEDGGFVLIGGSDATVWRPDRFNRVRLGGAYALADTLVALNDLSQDDETGVAVLPPLWDVDHPEDVARARQLGVLP</sequence>
<proteinExistence type="predicted"/>
<gene>
    <name evidence="1" type="ORF">LL252_12455</name>
</gene>
<dbReference type="Gene3D" id="3.90.550.10">
    <property type="entry name" value="Spore Coat Polysaccharide Biosynthesis Protein SpsA, Chain A"/>
    <property type="match status" value="1"/>
</dbReference>
<protein>
    <submittedName>
        <fullName evidence="1">TIGR04282 family arsenosugar biosynthesis glycosyltransferase</fullName>
    </submittedName>
</protein>
<dbReference type="AlphaFoldDB" id="A0A9Q3ULE7"/>
<accession>A0A9Q3ULE7</accession>
<dbReference type="InterPro" id="IPR018641">
    <property type="entry name" value="Trfase_1_rSAM/seldom-assoc"/>
</dbReference>
<reference evidence="1" key="1">
    <citation type="submission" date="2021-10" db="EMBL/GenBank/DDBJ databases">
        <title>The diversity and Nitrogen Metabolism of Culturable Nitrate-Utilizing Bacteria Within the Oxygen Minimum Zone of the Changjiang (Yangtze River)Estuary.</title>
        <authorList>
            <person name="Zhang D."/>
            <person name="Zheng J."/>
            <person name="Liu S."/>
            <person name="He W."/>
        </authorList>
    </citation>
    <scope>NUCLEOTIDE SEQUENCE</scope>
    <source>
        <strain evidence="1">FXH-223</strain>
    </source>
</reference>
<dbReference type="Proteomes" id="UP001108027">
    <property type="component" value="Unassembled WGS sequence"/>
</dbReference>
<dbReference type="InterPro" id="IPR029044">
    <property type="entry name" value="Nucleotide-diphossugar_trans"/>
</dbReference>